<dbReference type="SMART" id="SM00748">
    <property type="entry name" value="HEPN"/>
    <property type="match status" value="1"/>
</dbReference>
<evidence type="ECO:0000313" key="2">
    <source>
        <dbReference type="EMBL" id="NYR14423.1"/>
    </source>
</evidence>
<dbReference type="GeneID" id="5055529"/>
<name>A0A7L4P6N9_9CREN</name>
<comment type="caution">
    <text evidence="2">The sequence shown here is derived from an EMBL/GenBank/DDBJ whole genome shotgun (WGS) entry which is preliminary data.</text>
</comment>
<reference evidence="2 3" key="1">
    <citation type="journal article" date="2020" name="Nat. Commun.">
        <title>The structures of two archaeal type IV pili illuminate evolutionary relationships.</title>
        <authorList>
            <person name="Wang F."/>
            <person name="Baquero D.P."/>
            <person name="Su Z."/>
            <person name="Beltran L.C."/>
            <person name="Prangishvili D."/>
            <person name="Krupovic M."/>
            <person name="Egelman E.H."/>
        </authorList>
    </citation>
    <scope>NUCLEOTIDE SEQUENCE [LARGE SCALE GENOMIC DNA]</scope>
    <source>
        <strain evidence="2 3">2GA</strain>
    </source>
</reference>
<organism evidence="2 3">
    <name type="scientific">Pyrobaculum arsenaticum</name>
    <dbReference type="NCBI Taxonomy" id="121277"/>
    <lineage>
        <taxon>Archaea</taxon>
        <taxon>Thermoproteota</taxon>
        <taxon>Thermoprotei</taxon>
        <taxon>Thermoproteales</taxon>
        <taxon>Thermoproteaceae</taxon>
        <taxon>Pyrobaculum</taxon>
    </lineage>
</organism>
<sequence length="139" mass="15391">MSGLREEGVVWLEEAVRECAAAKLLLQHTIYNLAAFHSHQAAEKALKSLFYLFLRREPPKRHNLLELYRELRGAGVELSPELVDGLAVLTKYYATSRYPDAAGGPPSELFTRREAEYAVGVAAEVVRLAALAYGREGGC</sequence>
<dbReference type="OMA" id="ANACFHA"/>
<accession>A0A7L4P6N9</accession>
<evidence type="ECO:0000313" key="3">
    <source>
        <dbReference type="Proteomes" id="UP000554766"/>
    </source>
</evidence>
<dbReference type="InterPro" id="IPR007842">
    <property type="entry name" value="HEPN_dom"/>
</dbReference>
<gene>
    <name evidence="2" type="ORF">HC235_00230</name>
</gene>
<dbReference type="PROSITE" id="PS50910">
    <property type="entry name" value="HEPN"/>
    <property type="match status" value="1"/>
</dbReference>
<dbReference type="EMBL" id="JAAVJF010000001">
    <property type="protein sequence ID" value="NYR14423.1"/>
    <property type="molecule type" value="Genomic_DNA"/>
</dbReference>
<keyword evidence="3" id="KW-1185">Reference proteome</keyword>
<evidence type="ECO:0000259" key="1">
    <source>
        <dbReference type="PROSITE" id="PS50910"/>
    </source>
</evidence>
<dbReference type="Gene3D" id="1.20.120.330">
    <property type="entry name" value="Nucleotidyltransferases domain 2"/>
    <property type="match status" value="1"/>
</dbReference>
<dbReference type="Proteomes" id="UP000554766">
    <property type="component" value="Unassembled WGS sequence"/>
</dbReference>
<dbReference type="RefSeq" id="WP_011900553.1">
    <property type="nucleotide sequence ID" value="NZ_JAAVJF010000001.1"/>
</dbReference>
<dbReference type="AlphaFoldDB" id="A0A7L4P6N9"/>
<proteinExistence type="predicted"/>
<protein>
    <submittedName>
        <fullName evidence="2">HEPN domain-containing protein</fullName>
    </submittedName>
</protein>
<dbReference type="SUPFAM" id="SSF81593">
    <property type="entry name" value="Nucleotidyltransferase substrate binding subunit/domain"/>
    <property type="match status" value="1"/>
</dbReference>
<dbReference type="Pfam" id="PF05168">
    <property type="entry name" value="HEPN"/>
    <property type="match status" value="1"/>
</dbReference>
<feature type="domain" description="HEPN" evidence="1">
    <location>
        <begin position="12"/>
        <end position="125"/>
    </location>
</feature>